<accession>A0A0G1R586</accession>
<dbReference type="SMART" id="SM00228">
    <property type="entry name" value="PDZ"/>
    <property type="match status" value="1"/>
</dbReference>
<dbReference type="Gene3D" id="2.30.42.10">
    <property type="match status" value="1"/>
</dbReference>
<gene>
    <name evidence="4" type="ORF">UX34_C0001G0022</name>
</gene>
<dbReference type="InterPro" id="IPR036034">
    <property type="entry name" value="PDZ_sf"/>
</dbReference>
<dbReference type="PANTHER" id="PTHR43343">
    <property type="entry name" value="PEPTIDASE S12"/>
    <property type="match status" value="1"/>
</dbReference>
<organism evidence="4 5">
    <name type="scientific">Candidatus Woesebacteria bacterium GW2011_GWF1_46_13</name>
    <dbReference type="NCBI Taxonomy" id="1618602"/>
    <lineage>
        <taxon>Bacteria</taxon>
        <taxon>Candidatus Woeseibacteriota</taxon>
    </lineage>
</organism>
<dbReference type="Gene3D" id="2.40.10.120">
    <property type="match status" value="1"/>
</dbReference>
<reference evidence="4 5" key="1">
    <citation type="journal article" date="2015" name="Nature">
        <title>rRNA introns, odd ribosomes, and small enigmatic genomes across a large radiation of phyla.</title>
        <authorList>
            <person name="Brown C.T."/>
            <person name="Hug L.A."/>
            <person name="Thomas B.C."/>
            <person name="Sharon I."/>
            <person name="Castelle C.J."/>
            <person name="Singh A."/>
            <person name="Wilkins M.J."/>
            <person name="Williams K.H."/>
            <person name="Banfield J.F."/>
        </authorList>
    </citation>
    <scope>NUCLEOTIDE SEQUENCE [LARGE SCALE GENOMIC DNA]</scope>
</reference>
<dbReference type="InterPro" id="IPR001940">
    <property type="entry name" value="Peptidase_S1C"/>
</dbReference>
<dbReference type="Pfam" id="PF13365">
    <property type="entry name" value="Trypsin_2"/>
    <property type="match status" value="1"/>
</dbReference>
<name>A0A0G1R586_9BACT</name>
<feature type="domain" description="PDZ" evidence="3">
    <location>
        <begin position="270"/>
        <end position="364"/>
    </location>
</feature>
<dbReference type="PROSITE" id="PS50106">
    <property type="entry name" value="PDZ"/>
    <property type="match status" value="1"/>
</dbReference>
<dbReference type="Proteomes" id="UP000034643">
    <property type="component" value="Unassembled WGS sequence"/>
</dbReference>
<evidence type="ECO:0000256" key="2">
    <source>
        <dbReference type="ARBA" id="ARBA00022801"/>
    </source>
</evidence>
<evidence type="ECO:0000259" key="3">
    <source>
        <dbReference type="PROSITE" id="PS50106"/>
    </source>
</evidence>
<evidence type="ECO:0000313" key="5">
    <source>
        <dbReference type="Proteomes" id="UP000034643"/>
    </source>
</evidence>
<protein>
    <submittedName>
        <fullName evidence="4">Protease Do</fullName>
    </submittedName>
</protein>
<sequence length="378" mass="40162">MSIKSRKILIFAALFIILLAAVGGGAIADRLWGFKPLDKLFPKTGFRVDTRILTEESVVIKVAEDVSPSVVTVSVETPERRILEFSPFGGFTQRIQGGEPQDIGTGFIVSADGLIVTNKHVVSVTDASYKVIGKDNKEYEVKEISRDPSNDIAILKIEATGLVPVELGDSSNLKAGQFVIAIGTALGEFRHTVTTGVISGLGRGITAGSAFEGYVERLDDVIQTDAAINPGNSGGPLLNSAGQVIGVNVAVAQGAQNIGFAIPINIVKEALNIFRTTGKFPARAYLGIQYQMVSKEVATLNEVPEGAYITAVIDGSPAAEAGLKAGDIISKFDGQELTSEKTLADAIKKKSPGERVELEIWREEGTIKLTVTLSEFSQ</sequence>
<dbReference type="GO" id="GO:0004252">
    <property type="term" value="F:serine-type endopeptidase activity"/>
    <property type="evidence" value="ECO:0007669"/>
    <property type="project" value="InterPro"/>
</dbReference>
<dbReference type="PATRIC" id="fig|1618602.3.peg.24"/>
<keyword evidence="2" id="KW-0378">Hydrolase</keyword>
<dbReference type="EMBL" id="LCLV01000001">
    <property type="protein sequence ID" value="KKU25228.1"/>
    <property type="molecule type" value="Genomic_DNA"/>
</dbReference>
<dbReference type="SUPFAM" id="SSF50156">
    <property type="entry name" value="PDZ domain-like"/>
    <property type="match status" value="1"/>
</dbReference>
<dbReference type="Pfam" id="PF13180">
    <property type="entry name" value="PDZ_2"/>
    <property type="match status" value="1"/>
</dbReference>
<dbReference type="PANTHER" id="PTHR43343:SF3">
    <property type="entry name" value="PROTEASE DO-LIKE 8, CHLOROPLASTIC"/>
    <property type="match status" value="1"/>
</dbReference>
<dbReference type="InterPro" id="IPR051201">
    <property type="entry name" value="Chloro_Bact_Ser_Proteases"/>
</dbReference>
<dbReference type="SUPFAM" id="SSF50494">
    <property type="entry name" value="Trypsin-like serine proteases"/>
    <property type="match status" value="1"/>
</dbReference>
<dbReference type="GO" id="GO:0006508">
    <property type="term" value="P:proteolysis"/>
    <property type="evidence" value="ECO:0007669"/>
    <property type="project" value="UniProtKB-KW"/>
</dbReference>
<evidence type="ECO:0000313" key="4">
    <source>
        <dbReference type="EMBL" id="KKU25228.1"/>
    </source>
</evidence>
<comment type="caution">
    <text evidence="4">The sequence shown here is derived from an EMBL/GenBank/DDBJ whole genome shotgun (WGS) entry which is preliminary data.</text>
</comment>
<dbReference type="InterPro" id="IPR001478">
    <property type="entry name" value="PDZ"/>
</dbReference>
<dbReference type="InterPro" id="IPR009003">
    <property type="entry name" value="Peptidase_S1_PA"/>
</dbReference>
<dbReference type="AlphaFoldDB" id="A0A0G1R586"/>
<dbReference type="PRINTS" id="PR00834">
    <property type="entry name" value="PROTEASES2C"/>
</dbReference>
<evidence type="ECO:0000256" key="1">
    <source>
        <dbReference type="ARBA" id="ARBA00022670"/>
    </source>
</evidence>
<proteinExistence type="predicted"/>
<keyword evidence="1 4" id="KW-0645">Protease</keyword>